<dbReference type="PANTHER" id="PTHR10224:SF9">
    <property type="entry name" value="GLUTAMINE AMIDOTRANSFERASE-LIKE CLASS 1 DOMAIN-CONTAINING PROTEIN 3, MITOCHONDRIAL-RELATED"/>
    <property type="match status" value="1"/>
</dbReference>
<reference evidence="4" key="2">
    <citation type="submission" date="2025-09" db="UniProtKB">
        <authorList>
            <consortium name="Ensembl"/>
        </authorList>
    </citation>
    <scope>IDENTIFICATION</scope>
</reference>
<organism evidence="4 5">
    <name type="scientific">Leptobrachium leishanense</name>
    <name type="common">Leishan spiny toad</name>
    <dbReference type="NCBI Taxonomy" id="445787"/>
    <lineage>
        <taxon>Eukaryota</taxon>
        <taxon>Metazoa</taxon>
        <taxon>Chordata</taxon>
        <taxon>Craniata</taxon>
        <taxon>Vertebrata</taxon>
        <taxon>Euteleostomi</taxon>
        <taxon>Amphibia</taxon>
        <taxon>Batrachia</taxon>
        <taxon>Anura</taxon>
        <taxon>Pelobatoidea</taxon>
        <taxon>Megophryidae</taxon>
        <taxon>Leptobrachium</taxon>
    </lineage>
</organism>
<dbReference type="InterPro" id="IPR029062">
    <property type="entry name" value="Class_I_gatase-like"/>
</dbReference>
<evidence type="ECO:0000256" key="1">
    <source>
        <dbReference type="ARBA" id="ARBA00004173"/>
    </source>
</evidence>
<protein>
    <submittedName>
        <fullName evidence="4">Glutamine amidotransferase class 1 domain containing 3</fullName>
    </submittedName>
</protein>
<keyword evidence="3" id="KW-0496">Mitochondrion</keyword>
<dbReference type="Proteomes" id="UP000694569">
    <property type="component" value="Unplaced"/>
</dbReference>
<evidence type="ECO:0000256" key="3">
    <source>
        <dbReference type="ARBA" id="ARBA00023128"/>
    </source>
</evidence>
<dbReference type="SUPFAM" id="SSF52317">
    <property type="entry name" value="Class I glutamine amidotransferase-like"/>
    <property type="match status" value="1"/>
</dbReference>
<sequence length="311" mass="33257">MRYAGHAPPTQLSSDRSHVFRRRHCYHHQLNSQPVLRRVGVCLSAVLVQVTLFAQSFSPAMLRAVLCVRGARALLHQKHESPAARVAVVLSGCGVYDGTEIHEASAILVHLSRAGAVIKVFAPDVPQLHVIDHSKGQPTAESRNVLVESARIARGDVTALSHLNVQDHDAVIFPGGFGAAKNLSSFAVDGESCAVDQDVERVLKGFNKAKKPIGLCCIAPVLAAKVIPGVEVTVGQEEEHEGKWPYAGTSKSIAALGGKHCAKDVHEVHVDEQHRVVTTPAFMCNAPLHVIHDGIGSMVSGVLKLVGKIKS</sequence>
<dbReference type="NCBIfam" id="NF008747">
    <property type="entry name" value="PRK11780.1"/>
    <property type="match status" value="1"/>
</dbReference>
<evidence type="ECO:0000313" key="5">
    <source>
        <dbReference type="Proteomes" id="UP000694569"/>
    </source>
</evidence>
<comment type="subcellular location">
    <subcellularLocation>
        <location evidence="1">Mitochondrion</location>
    </subcellularLocation>
</comment>
<proteinExistence type="predicted"/>
<dbReference type="GeneTree" id="ENSGT00390000003706"/>
<dbReference type="CDD" id="cd03133">
    <property type="entry name" value="GATase1_ES1"/>
    <property type="match status" value="1"/>
</dbReference>
<reference evidence="4" key="1">
    <citation type="submission" date="2025-08" db="UniProtKB">
        <authorList>
            <consortium name="Ensembl"/>
        </authorList>
    </citation>
    <scope>IDENTIFICATION</scope>
</reference>
<dbReference type="AlphaFoldDB" id="A0A8C5QDT9"/>
<keyword evidence="2" id="KW-0809">Transit peptide</keyword>
<evidence type="ECO:0000256" key="2">
    <source>
        <dbReference type="ARBA" id="ARBA00022946"/>
    </source>
</evidence>
<keyword evidence="5" id="KW-1185">Reference proteome</keyword>
<dbReference type="OrthoDB" id="543156at2759"/>
<dbReference type="GO" id="GO:0005739">
    <property type="term" value="C:mitochondrion"/>
    <property type="evidence" value="ECO:0007669"/>
    <property type="project" value="UniProtKB-SubCell"/>
</dbReference>
<dbReference type="PANTHER" id="PTHR10224">
    <property type="entry name" value="ES1 PROTEIN HOMOLOG, MITOCHONDRIAL"/>
    <property type="match status" value="1"/>
</dbReference>
<dbReference type="Ensembl" id="ENSLLET00000037707.1">
    <property type="protein sequence ID" value="ENSLLEP00000036306.1"/>
    <property type="gene ID" value="ENSLLEG00000022990.1"/>
</dbReference>
<dbReference type="FunFam" id="3.40.50.880:FF:000035">
    <property type="entry name" value="ES1 protein homolog, mitochondrial isoform X1"/>
    <property type="match status" value="1"/>
</dbReference>
<evidence type="ECO:0000313" key="4">
    <source>
        <dbReference type="Ensembl" id="ENSLLEP00000036306.1"/>
    </source>
</evidence>
<dbReference type="Gene3D" id="3.40.50.880">
    <property type="match status" value="1"/>
</dbReference>
<gene>
    <name evidence="4" type="primary">GATD3</name>
</gene>
<accession>A0A8C5QDT9</accession>
<name>A0A8C5QDT9_9ANUR</name>